<dbReference type="Proteomes" id="UP001307849">
    <property type="component" value="Unassembled WGS sequence"/>
</dbReference>
<evidence type="ECO:0008006" key="3">
    <source>
        <dbReference type="Google" id="ProtNLM"/>
    </source>
</evidence>
<organism evidence="1 2">
    <name type="scientific">Arthrobotrys conoides</name>
    <dbReference type="NCBI Taxonomy" id="74498"/>
    <lineage>
        <taxon>Eukaryota</taxon>
        <taxon>Fungi</taxon>
        <taxon>Dikarya</taxon>
        <taxon>Ascomycota</taxon>
        <taxon>Pezizomycotina</taxon>
        <taxon>Orbiliomycetes</taxon>
        <taxon>Orbiliales</taxon>
        <taxon>Orbiliaceae</taxon>
        <taxon>Arthrobotrys</taxon>
    </lineage>
</organism>
<sequence length="297" mass="33929">MPTLFIPLEIQYHILSFAIQDWLSQPSLRKVCRSWQLYIDTSPEAFSARYTNTLCHKEGQEEFWFEPQFHNAVAYCHQNFYKTQEDPPKFSPCVFEINEEDGDVMSVSLEIDLEIFSKDPIYKPADIKSRSGPPPQGHHILPPLYMTILYSDIYSFRHPWYYGPRPPYQDLVADAEFTKTATVGDFLKSIPEIMDLMMEYLYLGSKVSIDGAAGGLHVACQKDRAAGGFLQSRNQTGVTRLGFPVDRQQDQAAEQAMSIKYFETSMRVGSCHGGDQGLFLFVREVNGGRGWPVDFDY</sequence>
<dbReference type="EMBL" id="JAVHJM010000006">
    <property type="protein sequence ID" value="KAK6512808.1"/>
    <property type="molecule type" value="Genomic_DNA"/>
</dbReference>
<dbReference type="AlphaFoldDB" id="A0AAN8NUF3"/>
<accession>A0AAN8NUF3</accession>
<reference evidence="1 2" key="1">
    <citation type="submission" date="2019-10" db="EMBL/GenBank/DDBJ databases">
        <authorList>
            <person name="Palmer J.M."/>
        </authorList>
    </citation>
    <scope>NUCLEOTIDE SEQUENCE [LARGE SCALE GENOMIC DNA]</scope>
    <source>
        <strain evidence="1 2">TWF506</strain>
    </source>
</reference>
<keyword evidence="2" id="KW-1185">Reference proteome</keyword>
<evidence type="ECO:0000313" key="1">
    <source>
        <dbReference type="EMBL" id="KAK6512808.1"/>
    </source>
</evidence>
<comment type="caution">
    <text evidence="1">The sequence shown here is derived from an EMBL/GenBank/DDBJ whole genome shotgun (WGS) entry which is preliminary data.</text>
</comment>
<gene>
    <name evidence="1" type="ORF">TWF506_008974</name>
</gene>
<evidence type="ECO:0000313" key="2">
    <source>
        <dbReference type="Proteomes" id="UP001307849"/>
    </source>
</evidence>
<name>A0AAN8NUF3_9PEZI</name>
<protein>
    <recommendedName>
        <fullName evidence="3">F-box domain-containing protein</fullName>
    </recommendedName>
</protein>
<proteinExistence type="predicted"/>